<feature type="region of interest" description="Disordered" evidence="1">
    <location>
        <begin position="192"/>
        <end position="214"/>
    </location>
</feature>
<proteinExistence type="predicted"/>
<reference evidence="3 4" key="1">
    <citation type="submission" date="2024-02" db="EMBL/GenBank/DDBJ databases">
        <title>Chromosome-scale genome assembly of the rough periwinkle Littorina saxatilis.</title>
        <authorList>
            <person name="De Jode A."/>
            <person name="Faria R."/>
            <person name="Formenti G."/>
            <person name="Sims Y."/>
            <person name="Smith T.P."/>
            <person name="Tracey A."/>
            <person name="Wood J.M.D."/>
            <person name="Zagrodzka Z.B."/>
            <person name="Johannesson K."/>
            <person name="Butlin R.K."/>
            <person name="Leder E.H."/>
        </authorList>
    </citation>
    <scope>NUCLEOTIDE SEQUENCE [LARGE SCALE GENOMIC DNA]</scope>
    <source>
        <strain evidence="3">Snail1</strain>
        <tissue evidence="3">Muscle</tissue>
    </source>
</reference>
<evidence type="ECO:0000313" key="4">
    <source>
        <dbReference type="Proteomes" id="UP001374579"/>
    </source>
</evidence>
<gene>
    <name evidence="3" type="ORF">V1264_015592</name>
</gene>
<evidence type="ECO:0000259" key="2">
    <source>
        <dbReference type="Pfam" id="PF12773"/>
    </source>
</evidence>
<evidence type="ECO:0000313" key="3">
    <source>
        <dbReference type="EMBL" id="KAK7107718.1"/>
    </source>
</evidence>
<feature type="compositionally biased region" description="Basic and acidic residues" evidence="1">
    <location>
        <begin position="292"/>
        <end position="306"/>
    </location>
</feature>
<sequence>MKCQGQVDGHECGRTLTPDVTFCPDCGTRREKNHTFTCLSCGKALEFGAKFCSTCGTRIDPNQFAIQPDICKGKNDDGSLCEYELIPGLNFCPLCGTKPGEQDVSEQGNQNSAVKRDVNPDVKIPGAEKISDSANGQLSDQPLCQVVKTETTLFNTERPEDETSTPGTAAVNAETDVNDETELPCKVHNDEVSAPVPCSEHPMEVEGSSGGEWHQHSQQCAVEEGEWESHFAEYANQPMVEKEIITISQTKLPLNNDPSFSQSCDQSKERSRSTSDSDSKPTSDGIRVYAAKTEEKTGNEAEDKENASNPNQAEIIEETTGTPVDHPLKAELDSATKTGTKEKHVEDKKAQSKGEGQCKNAAAGKGKANKEMAEKEQKNSSQSGVGQKQGGKGGNKSTEPKTKGDQSAGEQTKPKQPDAKKSYAQAASKTKAGVTIFPLIQ</sequence>
<dbReference type="InterPro" id="IPR025874">
    <property type="entry name" value="DZR"/>
</dbReference>
<accession>A0AAN9GG58</accession>
<feature type="compositionally biased region" description="Basic and acidic residues" evidence="1">
    <location>
        <begin position="326"/>
        <end position="352"/>
    </location>
</feature>
<feature type="compositionally biased region" description="Basic and acidic residues" evidence="1">
    <location>
        <begin position="368"/>
        <end position="378"/>
    </location>
</feature>
<feature type="compositionally biased region" description="Basic and acidic residues" evidence="1">
    <location>
        <begin position="266"/>
        <end position="281"/>
    </location>
</feature>
<dbReference type="Proteomes" id="UP001374579">
    <property type="component" value="Unassembled WGS sequence"/>
</dbReference>
<dbReference type="AlphaFoldDB" id="A0AAN9GG58"/>
<feature type="compositionally biased region" description="Basic and acidic residues" evidence="1">
    <location>
        <begin position="412"/>
        <end position="421"/>
    </location>
</feature>
<feature type="domain" description="DZANK-type" evidence="2">
    <location>
        <begin position="11"/>
        <end position="56"/>
    </location>
</feature>
<feature type="region of interest" description="Disordered" evidence="1">
    <location>
        <begin position="250"/>
        <end position="441"/>
    </location>
</feature>
<feature type="compositionally biased region" description="Polar residues" evidence="1">
    <location>
        <begin position="250"/>
        <end position="265"/>
    </location>
</feature>
<name>A0AAN9GG58_9CAEN</name>
<evidence type="ECO:0000256" key="1">
    <source>
        <dbReference type="SAM" id="MobiDB-lite"/>
    </source>
</evidence>
<keyword evidence="4" id="KW-1185">Reference proteome</keyword>
<protein>
    <recommendedName>
        <fullName evidence="2">DZANK-type domain-containing protein</fullName>
    </recommendedName>
</protein>
<organism evidence="3 4">
    <name type="scientific">Littorina saxatilis</name>
    <dbReference type="NCBI Taxonomy" id="31220"/>
    <lineage>
        <taxon>Eukaryota</taxon>
        <taxon>Metazoa</taxon>
        <taxon>Spiralia</taxon>
        <taxon>Lophotrochozoa</taxon>
        <taxon>Mollusca</taxon>
        <taxon>Gastropoda</taxon>
        <taxon>Caenogastropoda</taxon>
        <taxon>Littorinimorpha</taxon>
        <taxon>Littorinoidea</taxon>
        <taxon>Littorinidae</taxon>
        <taxon>Littorina</taxon>
    </lineage>
</organism>
<dbReference type="Pfam" id="PF12773">
    <property type="entry name" value="DZR"/>
    <property type="match status" value="1"/>
</dbReference>
<comment type="caution">
    <text evidence="3">The sequence shown here is derived from an EMBL/GenBank/DDBJ whole genome shotgun (WGS) entry which is preliminary data.</text>
</comment>
<dbReference type="EMBL" id="JBAMIC010000004">
    <property type="protein sequence ID" value="KAK7107718.1"/>
    <property type="molecule type" value="Genomic_DNA"/>
</dbReference>